<name>A0ABT3G071_9BACT</name>
<evidence type="ECO:0000313" key="1">
    <source>
        <dbReference type="EMBL" id="MCW1913238.1"/>
    </source>
</evidence>
<reference evidence="1" key="1">
    <citation type="submission" date="2022-10" db="EMBL/GenBank/DDBJ databases">
        <title>Luteolibacter sp. GHJ8, whole genome shotgun sequencing project.</title>
        <authorList>
            <person name="Zhao G."/>
            <person name="Shen L."/>
        </authorList>
    </citation>
    <scope>NUCLEOTIDE SEQUENCE</scope>
    <source>
        <strain evidence="1">GHJ8</strain>
    </source>
</reference>
<comment type="caution">
    <text evidence="1">The sequence shown here is derived from an EMBL/GenBank/DDBJ whole genome shotgun (WGS) entry which is preliminary data.</text>
</comment>
<organism evidence="1 2">
    <name type="scientific">Luteolibacter rhizosphaerae</name>
    <dbReference type="NCBI Taxonomy" id="2989719"/>
    <lineage>
        <taxon>Bacteria</taxon>
        <taxon>Pseudomonadati</taxon>
        <taxon>Verrucomicrobiota</taxon>
        <taxon>Verrucomicrobiia</taxon>
        <taxon>Verrucomicrobiales</taxon>
        <taxon>Verrucomicrobiaceae</taxon>
        <taxon>Luteolibacter</taxon>
    </lineage>
</organism>
<gene>
    <name evidence="1" type="ORF">OJ996_06630</name>
</gene>
<protein>
    <submittedName>
        <fullName evidence="1">Uncharacterized protein</fullName>
    </submittedName>
</protein>
<evidence type="ECO:0000313" key="2">
    <source>
        <dbReference type="Proteomes" id="UP001165653"/>
    </source>
</evidence>
<proteinExistence type="predicted"/>
<dbReference type="RefSeq" id="WP_264512491.1">
    <property type="nucleotide sequence ID" value="NZ_JAPDDR010000003.1"/>
</dbReference>
<dbReference type="EMBL" id="JAPDDR010000003">
    <property type="protein sequence ID" value="MCW1913238.1"/>
    <property type="molecule type" value="Genomic_DNA"/>
</dbReference>
<dbReference type="Proteomes" id="UP001165653">
    <property type="component" value="Unassembled WGS sequence"/>
</dbReference>
<sequence>MSLWRREASERLPELQRIIASRFVDGPMMLWIELNTEFEKLCGSQPPPIDLLRRIWRYCDWCLQHGGEDVRTAAALGFGEHLIDSPQRAALLPQIMSCADYVSLRNLVEYHHAPTEMDDWLRKLWPRQHGR</sequence>
<keyword evidence="2" id="KW-1185">Reference proteome</keyword>
<accession>A0ABT3G071</accession>